<evidence type="ECO:0000313" key="1">
    <source>
        <dbReference type="EMBL" id="CAB4031570.1"/>
    </source>
</evidence>
<organism evidence="1 2">
    <name type="scientific">Paramuricea clavata</name>
    <name type="common">Red gorgonian</name>
    <name type="synonym">Violescent sea-whip</name>
    <dbReference type="NCBI Taxonomy" id="317549"/>
    <lineage>
        <taxon>Eukaryota</taxon>
        <taxon>Metazoa</taxon>
        <taxon>Cnidaria</taxon>
        <taxon>Anthozoa</taxon>
        <taxon>Octocorallia</taxon>
        <taxon>Malacalcyonacea</taxon>
        <taxon>Plexauridae</taxon>
        <taxon>Paramuricea</taxon>
    </lineage>
</organism>
<dbReference type="EMBL" id="CACRXK020017735">
    <property type="protein sequence ID" value="CAB4031570.1"/>
    <property type="molecule type" value="Genomic_DNA"/>
</dbReference>
<dbReference type="Proteomes" id="UP001152795">
    <property type="component" value="Unassembled WGS sequence"/>
</dbReference>
<reference evidence="1" key="1">
    <citation type="submission" date="2020-04" db="EMBL/GenBank/DDBJ databases">
        <authorList>
            <person name="Alioto T."/>
            <person name="Alioto T."/>
            <person name="Gomez Garrido J."/>
        </authorList>
    </citation>
    <scope>NUCLEOTIDE SEQUENCE</scope>
    <source>
        <strain evidence="1">A484AB</strain>
    </source>
</reference>
<name>A0A7D9JK46_PARCT</name>
<sequence>SPEDDPGCGGCKAVCNTENDCCTGAACITGRCWHHMCGLRSQSDAPRTSKLENLFKRFLEKALKEKHDDTPR</sequence>
<feature type="non-terminal residue" evidence="1">
    <location>
        <position position="72"/>
    </location>
</feature>
<gene>
    <name evidence="1" type="ORF">PACLA_8A088227</name>
</gene>
<dbReference type="AlphaFoldDB" id="A0A7D9JK46"/>
<comment type="caution">
    <text evidence="1">The sequence shown here is derived from an EMBL/GenBank/DDBJ whole genome shotgun (WGS) entry which is preliminary data.</text>
</comment>
<accession>A0A7D9JK46</accession>
<keyword evidence="2" id="KW-1185">Reference proteome</keyword>
<proteinExistence type="predicted"/>
<protein>
    <submittedName>
        <fullName evidence="1">Uncharacterized protein</fullName>
    </submittedName>
</protein>
<evidence type="ECO:0000313" key="2">
    <source>
        <dbReference type="Proteomes" id="UP001152795"/>
    </source>
</evidence>
<feature type="non-terminal residue" evidence="1">
    <location>
        <position position="1"/>
    </location>
</feature>